<accession>A0ACB8F7H4</accession>
<protein>
    <submittedName>
        <fullName evidence="1">Uncharacterized protein</fullName>
    </submittedName>
</protein>
<evidence type="ECO:0000313" key="1">
    <source>
        <dbReference type="EMBL" id="KAH8001186.1"/>
    </source>
</evidence>
<reference evidence="1" key="1">
    <citation type="submission" date="2021-08" db="EMBL/GenBank/DDBJ databases">
        <title>The first chromosome-level gecko genome reveals the dynamic sex chromosomes of Neotropical dwarf geckos (Sphaerodactylidae: Sphaerodactylus).</title>
        <authorList>
            <person name="Pinto B.J."/>
            <person name="Keating S.E."/>
            <person name="Gamble T."/>
        </authorList>
    </citation>
    <scope>NUCLEOTIDE SEQUENCE</scope>
    <source>
        <strain evidence="1">TG3544</strain>
    </source>
</reference>
<keyword evidence="2" id="KW-1185">Reference proteome</keyword>
<name>A0ACB8F7H4_9SAUR</name>
<proteinExistence type="predicted"/>
<comment type="caution">
    <text evidence="1">The sequence shown here is derived from an EMBL/GenBank/DDBJ whole genome shotgun (WGS) entry which is preliminary data.</text>
</comment>
<sequence length="182" mass="19214">MGGESLRRALLPLRRAPSAPGRCKPWCSREGAPAPSRWAAAPLCGSPIASPCLSGLPDRPVARKQQQPPGKASPVDGEGVWGGAGVGLPSALGRGEIPLLQRSLRCCPLPPLAHELLLLLLLAGRRRSPWLSPRFGSGGGSLEEAAEQTGHGLRSAPRNLFSARSSSEDVGRRLKLIAYLRE</sequence>
<organism evidence="1 2">
    <name type="scientific">Sphaerodactylus townsendi</name>
    <dbReference type="NCBI Taxonomy" id="933632"/>
    <lineage>
        <taxon>Eukaryota</taxon>
        <taxon>Metazoa</taxon>
        <taxon>Chordata</taxon>
        <taxon>Craniata</taxon>
        <taxon>Vertebrata</taxon>
        <taxon>Euteleostomi</taxon>
        <taxon>Lepidosauria</taxon>
        <taxon>Squamata</taxon>
        <taxon>Bifurcata</taxon>
        <taxon>Gekkota</taxon>
        <taxon>Sphaerodactylidae</taxon>
        <taxon>Sphaerodactylus</taxon>
    </lineage>
</organism>
<gene>
    <name evidence="1" type="ORF">K3G42_001183</name>
</gene>
<evidence type="ECO:0000313" key="2">
    <source>
        <dbReference type="Proteomes" id="UP000827872"/>
    </source>
</evidence>
<dbReference type="EMBL" id="CM037621">
    <property type="protein sequence ID" value="KAH8001186.1"/>
    <property type="molecule type" value="Genomic_DNA"/>
</dbReference>
<dbReference type="Proteomes" id="UP000827872">
    <property type="component" value="Linkage Group LG08"/>
</dbReference>